<dbReference type="SMART" id="SM00066">
    <property type="entry name" value="GAL4"/>
    <property type="match status" value="1"/>
</dbReference>
<dbReference type="Pfam" id="PF00172">
    <property type="entry name" value="Zn_clus"/>
    <property type="match status" value="1"/>
</dbReference>
<comment type="caution">
    <text evidence="4">The sequence shown here is derived from an EMBL/GenBank/DDBJ whole genome shotgun (WGS) entry which is preliminary data.</text>
</comment>
<dbReference type="PROSITE" id="PS00463">
    <property type="entry name" value="ZN2_CY6_FUNGAL_1"/>
    <property type="match status" value="1"/>
</dbReference>
<organism evidence="4 5">
    <name type="scientific">Claviceps pazoutovae</name>
    <dbReference type="NCBI Taxonomy" id="1649127"/>
    <lineage>
        <taxon>Eukaryota</taxon>
        <taxon>Fungi</taxon>
        <taxon>Dikarya</taxon>
        <taxon>Ascomycota</taxon>
        <taxon>Pezizomycotina</taxon>
        <taxon>Sordariomycetes</taxon>
        <taxon>Hypocreomycetidae</taxon>
        <taxon>Hypocreales</taxon>
        <taxon>Clavicipitaceae</taxon>
        <taxon>Claviceps</taxon>
    </lineage>
</organism>
<gene>
    <name evidence="4" type="ORF">E4U60_006555</name>
</gene>
<dbReference type="CDD" id="cd00067">
    <property type="entry name" value="GAL4"/>
    <property type="match status" value="1"/>
</dbReference>
<evidence type="ECO:0000259" key="3">
    <source>
        <dbReference type="PROSITE" id="PS50048"/>
    </source>
</evidence>
<dbReference type="PANTHER" id="PTHR47256:SF1">
    <property type="entry name" value="ZN(II)2CYS6 TRANSCRIPTION FACTOR (EUROFUNG)"/>
    <property type="match status" value="1"/>
</dbReference>
<protein>
    <recommendedName>
        <fullName evidence="3">Zn(2)-C6 fungal-type domain-containing protein</fullName>
    </recommendedName>
</protein>
<accession>A0A9P7SJK2</accession>
<proteinExistence type="predicted"/>
<evidence type="ECO:0000313" key="5">
    <source>
        <dbReference type="Proteomes" id="UP000706124"/>
    </source>
</evidence>
<dbReference type="EMBL" id="SRPO01000064">
    <property type="protein sequence ID" value="KAG5943673.1"/>
    <property type="molecule type" value="Genomic_DNA"/>
</dbReference>
<dbReference type="GO" id="GO:0000981">
    <property type="term" value="F:DNA-binding transcription factor activity, RNA polymerase II-specific"/>
    <property type="evidence" value="ECO:0007669"/>
    <property type="project" value="InterPro"/>
</dbReference>
<dbReference type="PANTHER" id="PTHR47256">
    <property type="entry name" value="ZN(II)2CYS6 TRANSCRIPTION FACTOR (EUROFUNG)-RELATED"/>
    <property type="match status" value="1"/>
</dbReference>
<dbReference type="PROSITE" id="PS50048">
    <property type="entry name" value="ZN2_CY6_FUNGAL_2"/>
    <property type="match status" value="1"/>
</dbReference>
<reference evidence="4 5" key="1">
    <citation type="journal article" date="2020" name="bioRxiv">
        <title>Whole genome comparisons of ergot fungi reveals the divergence and evolution of species within the genus Claviceps are the result of varying mechanisms driving genome evolution and host range expansion.</title>
        <authorList>
            <person name="Wyka S.A."/>
            <person name="Mondo S.J."/>
            <person name="Liu M."/>
            <person name="Dettman J."/>
            <person name="Nalam V."/>
            <person name="Broders K.D."/>
        </authorList>
    </citation>
    <scope>NUCLEOTIDE SEQUENCE [LARGE SCALE GENOMIC DNA]</scope>
    <source>
        <strain evidence="4 5">CCC 1485</strain>
    </source>
</reference>
<keyword evidence="1" id="KW-0539">Nucleus</keyword>
<dbReference type="InterPro" id="IPR053187">
    <property type="entry name" value="Notoamide_regulator"/>
</dbReference>
<dbReference type="CDD" id="cd12148">
    <property type="entry name" value="fungal_TF_MHR"/>
    <property type="match status" value="1"/>
</dbReference>
<dbReference type="InterPro" id="IPR036864">
    <property type="entry name" value="Zn2-C6_fun-type_DNA-bd_sf"/>
</dbReference>
<dbReference type="InterPro" id="IPR001138">
    <property type="entry name" value="Zn2Cys6_DnaBD"/>
</dbReference>
<dbReference type="GO" id="GO:0008270">
    <property type="term" value="F:zinc ion binding"/>
    <property type="evidence" value="ECO:0007669"/>
    <property type="project" value="InterPro"/>
</dbReference>
<dbReference type="Proteomes" id="UP000706124">
    <property type="component" value="Unassembled WGS sequence"/>
</dbReference>
<feature type="compositionally biased region" description="Low complexity" evidence="2">
    <location>
        <begin position="18"/>
        <end position="37"/>
    </location>
</feature>
<name>A0A9P7SJK2_9HYPO</name>
<evidence type="ECO:0000256" key="2">
    <source>
        <dbReference type="SAM" id="MobiDB-lite"/>
    </source>
</evidence>
<dbReference type="AlphaFoldDB" id="A0A9P7SJK2"/>
<feature type="region of interest" description="Disordered" evidence="2">
    <location>
        <begin position="1"/>
        <end position="39"/>
    </location>
</feature>
<dbReference type="OrthoDB" id="2943660at2759"/>
<evidence type="ECO:0000256" key="1">
    <source>
        <dbReference type="ARBA" id="ARBA00023242"/>
    </source>
</evidence>
<sequence>MERRLPRLMPMPGPASATSDSYQVDDSSSSSISITTDKATLSRKRRRQVSAACANCRKRKERCDDKRPTCGACARRGAICNNGTKDDDSSLTTTLKSRNAALLHENAQLRDLFAVLRGISPAHGHEVLTRLRAADDPIRALKTIYEAPLLLSRPASSSVSELLDPRLEKLELLALQESPIRVDARPWTAVASDGLVSELISSFFIWDDAFLMPMIDRDAFLTDMRSGNIANAKYCSPFLVNAICASRCQYRFAAYEMFHRLDVEATYSAMRYDKAKALDRRILSRLAWGLFCFESIVAHVYLEISMLPPPTIPRHFERPSGILSHGLARTPNVDMFGNRHTRQSKSPPFVPGAIHLACDVALMLYSSMQWNMESEGSYGSEEDLRVRRRKLTEVREWIGRLPLNMQYDVNFTPQTYYLSAFTNEVIISILRPLPPLIEIEPGTTAKALCLSCCKIDTDNMDCFVRTYSLHDYTILTLCGVYNSILILVFHMADPAAQPLFAEASRLILDTSNDFPMSRFILQSIKAMSWRLKVPLPAAARPYYDNLGNAKESLRHVPISFALPAQTQVQKVLTHSSAQKGRAEDMGTLLTKWSAMSIG</sequence>
<evidence type="ECO:0000313" key="4">
    <source>
        <dbReference type="EMBL" id="KAG5943673.1"/>
    </source>
</evidence>
<dbReference type="Gene3D" id="4.10.240.10">
    <property type="entry name" value="Zn(2)-C6 fungal-type DNA-binding domain"/>
    <property type="match status" value="1"/>
</dbReference>
<feature type="domain" description="Zn(2)-C6 fungal-type" evidence="3">
    <location>
        <begin position="52"/>
        <end position="80"/>
    </location>
</feature>
<dbReference type="SUPFAM" id="SSF57701">
    <property type="entry name" value="Zn2/Cys6 DNA-binding domain"/>
    <property type="match status" value="1"/>
</dbReference>
<keyword evidence="5" id="KW-1185">Reference proteome</keyword>